<reference evidence="1 2" key="1">
    <citation type="submission" date="2020-05" db="EMBL/GenBank/DDBJ databases">
        <title>Draft genome sequence of Mycobacterium hippocampi DL, isolated from European seabass, Dicentrarchus labrax, reared in fish farms.</title>
        <authorList>
            <person name="Stathopoulou P."/>
            <person name="Asimakis E."/>
            <person name="Tzokas K."/>
            <person name="Batargias C."/>
            <person name="Tsiamis G."/>
        </authorList>
    </citation>
    <scope>NUCLEOTIDE SEQUENCE [LARGE SCALE GENOMIC DNA]</scope>
    <source>
        <strain evidence="1 2">DL</strain>
    </source>
</reference>
<sequence>MSMISPGDAFDADSLRALGGTVPSAKSTSVGKVGKFGARSWLEAQDTGMSLIPGMGRTPSWTDTTTAAFARIVADARSGELEPDWREIRAGAASSRLHHARAREGSGAGGGTPMSPWAYPFTCQAETEILALREVVEGGPWDWEPGASGGPDQALRAWWISCSEIIDFEESSKLHEEQQRRGIGQRHLACTVLGIESEAKIRERALIRRDLLTESVEAAIAALSVRSPELLDVFGERWMRYAGREDLRQTDWVEKAIARTRRWADADHQQRAAHLARLNDSAYRAEMQRIPDYWMNHGQKGQ</sequence>
<name>A0A850PLQ3_9MYCO</name>
<keyword evidence="2" id="KW-1185">Reference proteome</keyword>
<evidence type="ECO:0000313" key="2">
    <source>
        <dbReference type="Proteomes" id="UP000570517"/>
    </source>
</evidence>
<proteinExistence type="predicted"/>
<evidence type="ECO:0000313" key="1">
    <source>
        <dbReference type="EMBL" id="NVN51262.1"/>
    </source>
</evidence>
<accession>A0A850PLQ3</accession>
<comment type="caution">
    <text evidence="1">The sequence shown here is derived from an EMBL/GenBank/DDBJ whole genome shotgun (WGS) entry which is preliminary data.</text>
</comment>
<dbReference type="EMBL" id="JABFYL010000033">
    <property type="protein sequence ID" value="NVN51262.1"/>
    <property type="molecule type" value="Genomic_DNA"/>
</dbReference>
<dbReference type="Proteomes" id="UP000570517">
    <property type="component" value="Unassembled WGS sequence"/>
</dbReference>
<gene>
    <name evidence="1" type="ORF">HLY00_3614</name>
</gene>
<organism evidence="1 2">
    <name type="scientific">Mycolicibacterium hippocampi</name>
    <dbReference type="NCBI Taxonomy" id="659824"/>
    <lineage>
        <taxon>Bacteria</taxon>
        <taxon>Bacillati</taxon>
        <taxon>Actinomycetota</taxon>
        <taxon>Actinomycetes</taxon>
        <taxon>Mycobacteriales</taxon>
        <taxon>Mycobacteriaceae</taxon>
        <taxon>Mycolicibacterium</taxon>
    </lineage>
</organism>
<dbReference type="RefSeq" id="WP_178359597.1">
    <property type="nucleotide sequence ID" value="NZ_JABFYL010000033.1"/>
</dbReference>
<dbReference type="AlphaFoldDB" id="A0A850PLQ3"/>
<protein>
    <submittedName>
        <fullName evidence="1">Uncharacterized protein</fullName>
    </submittedName>
</protein>